<keyword evidence="1" id="KW-0175">Coiled coil</keyword>
<keyword evidence="4" id="KW-1185">Reference proteome</keyword>
<feature type="region of interest" description="Disordered" evidence="2">
    <location>
        <begin position="171"/>
        <end position="222"/>
    </location>
</feature>
<feature type="compositionally biased region" description="Polar residues" evidence="2">
    <location>
        <begin position="15"/>
        <end position="28"/>
    </location>
</feature>
<feature type="coiled-coil region" evidence="1">
    <location>
        <begin position="276"/>
        <end position="310"/>
    </location>
</feature>
<organism evidence="3 4">
    <name type="scientific">Serendipita vermifera MAFF 305830</name>
    <dbReference type="NCBI Taxonomy" id="933852"/>
    <lineage>
        <taxon>Eukaryota</taxon>
        <taxon>Fungi</taxon>
        <taxon>Dikarya</taxon>
        <taxon>Basidiomycota</taxon>
        <taxon>Agaricomycotina</taxon>
        <taxon>Agaricomycetes</taxon>
        <taxon>Sebacinales</taxon>
        <taxon>Serendipitaceae</taxon>
        <taxon>Serendipita</taxon>
    </lineage>
</organism>
<proteinExistence type="predicted"/>
<protein>
    <submittedName>
        <fullName evidence="3">Uncharacterized protein</fullName>
    </submittedName>
</protein>
<evidence type="ECO:0000256" key="2">
    <source>
        <dbReference type="SAM" id="MobiDB-lite"/>
    </source>
</evidence>
<name>A0A0C3AQJ6_SERVB</name>
<evidence type="ECO:0000256" key="1">
    <source>
        <dbReference type="SAM" id="Coils"/>
    </source>
</evidence>
<reference evidence="3 4" key="1">
    <citation type="submission" date="2014-04" db="EMBL/GenBank/DDBJ databases">
        <authorList>
            <consortium name="DOE Joint Genome Institute"/>
            <person name="Kuo A."/>
            <person name="Zuccaro A."/>
            <person name="Kohler A."/>
            <person name="Nagy L.G."/>
            <person name="Floudas D."/>
            <person name="Copeland A."/>
            <person name="Barry K.W."/>
            <person name="Cichocki N."/>
            <person name="Veneault-Fourrey C."/>
            <person name="LaButti K."/>
            <person name="Lindquist E.A."/>
            <person name="Lipzen A."/>
            <person name="Lundell T."/>
            <person name="Morin E."/>
            <person name="Murat C."/>
            <person name="Sun H."/>
            <person name="Tunlid A."/>
            <person name="Henrissat B."/>
            <person name="Grigoriev I.V."/>
            <person name="Hibbett D.S."/>
            <person name="Martin F."/>
            <person name="Nordberg H.P."/>
            <person name="Cantor M.N."/>
            <person name="Hua S.X."/>
        </authorList>
    </citation>
    <scope>NUCLEOTIDE SEQUENCE [LARGE SCALE GENOMIC DNA]</scope>
    <source>
        <strain evidence="3 4">MAFF 305830</strain>
    </source>
</reference>
<feature type="compositionally biased region" description="Polar residues" evidence="2">
    <location>
        <begin position="200"/>
        <end position="222"/>
    </location>
</feature>
<reference evidence="4" key="2">
    <citation type="submission" date="2015-01" db="EMBL/GenBank/DDBJ databases">
        <title>Evolutionary Origins and Diversification of the Mycorrhizal Mutualists.</title>
        <authorList>
            <consortium name="DOE Joint Genome Institute"/>
            <consortium name="Mycorrhizal Genomics Consortium"/>
            <person name="Kohler A."/>
            <person name="Kuo A."/>
            <person name="Nagy L.G."/>
            <person name="Floudas D."/>
            <person name="Copeland A."/>
            <person name="Barry K.W."/>
            <person name="Cichocki N."/>
            <person name="Veneault-Fourrey C."/>
            <person name="LaButti K."/>
            <person name="Lindquist E.A."/>
            <person name="Lipzen A."/>
            <person name="Lundell T."/>
            <person name="Morin E."/>
            <person name="Murat C."/>
            <person name="Riley R."/>
            <person name="Ohm R."/>
            <person name="Sun H."/>
            <person name="Tunlid A."/>
            <person name="Henrissat B."/>
            <person name="Grigoriev I.V."/>
            <person name="Hibbett D.S."/>
            <person name="Martin F."/>
        </authorList>
    </citation>
    <scope>NUCLEOTIDE SEQUENCE [LARGE SCALE GENOMIC DNA]</scope>
    <source>
        <strain evidence="4">MAFF 305830</strain>
    </source>
</reference>
<evidence type="ECO:0000313" key="3">
    <source>
        <dbReference type="EMBL" id="KIM22329.1"/>
    </source>
</evidence>
<feature type="compositionally biased region" description="Low complexity" evidence="2">
    <location>
        <begin position="1"/>
        <end position="14"/>
    </location>
</feature>
<dbReference type="HOGENOM" id="CLU_897620_0_0_1"/>
<gene>
    <name evidence="3" type="ORF">M408DRAFT_332963</name>
</gene>
<feature type="compositionally biased region" description="Low complexity" evidence="2">
    <location>
        <begin position="52"/>
        <end position="76"/>
    </location>
</feature>
<dbReference type="EMBL" id="KN824358">
    <property type="protein sequence ID" value="KIM22329.1"/>
    <property type="molecule type" value="Genomic_DNA"/>
</dbReference>
<dbReference type="Proteomes" id="UP000054097">
    <property type="component" value="Unassembled WGS sequence"/>
</dbReference>
<sequence length="310" mass="33692">MEASNSSLSSSSKSPWTAQVASRPPRSTHTGKRKRSASPSPSYRPRDDSDNTDSSGSSAERTSGSTHSASRSTSTANLGTGTIENPAKRVRFDSTNENPYPIFPGGGKPLGDANAIARIHDSPHSSDIDEGDTDSFDQIFDNDVIRRLDFSEMSLAASKDKAPLPLEEAGLPIIDNDPSNPFLATPSNTRTFSPPEARNTLAQESPTSTPCPSRNTPMASPLSSANLSETLAILSRFGDILPSLATTVPDLIKRINTLERKRNADAMSIEWKVKRIKELNALGEEQKEEIERLKEENMRLRKKKNGERSG</sequence>
<feature type="region of interest" description="Disordered" evidence="2">
    <location>
        <begin position="1"/>
        <end position="114"/>
    </location>
</feature>
<dbReference type="AlphaFoldDB" id="A0A0C3AQJ6"/>
<accession>A0A0C3AQJ6</accession>
<evidence type="ECO:0000313" key="4">
    <source>
        <dbReference type="Proteomes" id="UP000054097"/>
    </source>
</evidence>